<dbReference type="EMBL" id="OV696703">
    <property type="protein sequence ID" value="CAH1250093.1"/>
    <property type="molecule type" value="Genomic_DNA"/>
</dbReference>
<protein>
    <submittedName>
        <fullName evidence="1">Hypp8764 protein</fullName>
    </submittedName>
</protein>
<reference evidence="1" key="1">
    <citation type="submission" date="2022-01" db="EMBL/GenBank/DDBJ databases">
        <authorList>
            <person name="Braso-Vives M."/>
        </authorList>
    </citation>
    <scope>NUCLEOTIDE SEQUENCE</scope>
</reference>
<accession>A0A8J9ZAW7</accession>
<gene>
    <name evidence="1" type="primary">Hypp8764</name>
    <name evidence="1" type="ORF">BLAG_LOCUS10955</name>
</gene>
<organism evidence="1 2">
    <name type="scientific">Branchiostoma lanceolatum</name>
    <name type="common">Common lancelet</name>
    <name type="synonym">Amphioxus lanceolatum</name>
    <dbReference type="NCBI Taxonomy" id="7740"/>
    <lineage>
        <taxon>Eukaryota</taxon>
        <taxon>Metazoa</taxon>
        <taxon>Chordata</taxon>
        <taxon>Cephalochordata</taxon>
        <taxon>Leptocardii</taxon>
        <taxon>Amphioxiformes</taxon>
        <taxon>Branchiostomatidae</taxon>
        <taxon>Branchiostoma</taxon>
    </lineage>
</organism>
<dbReference type="Proteomes" id="UP000838412">
    <property type="component" value="Chromosome 18"/>
</dbReference>
<dbReference type="AlphaFoldDB" id="A0A8J9ZAW7"/>
<evidence type="ECO:0000313" key="2">
    <source>
        <dbReference type="Proteomes" id="UP000838412"/>
    </source>
</evidence>
<name>A0A8J9ZAW7_BRALA</name>
<sequence>MLTSDTRRAERHLYSCTLCYRSVVSRECLTAGTEKRQEACRTATASHPTDSQPPRGFMRHVYGHNSGQHVLIGHGLDFRG</sequence>
<evidence type="ECO:0000313" key="1">
    <source>
        <dbReference type="EMBL" id="CAH1250093.1"/>
    </source>
</evidence>
<proteinExistence type="predicted"/>
<keyword evidence="2" id="KW-1185">Reference proteome</keyword>